<name>A0AAD7EF68_9AGAR</name>
<keyword evidence="4" id="KW-1185">Reference proteome</keyword>
<feature type="region of interest" description="Disordered" evidence="1">
    <location>
        <begin position="236"/>
        <end position="256"/>
    </location>
</feature>
<dbReference type="Proteomes" id="UP001218218">
    <property type="component" value="Unassembled WGS sequence"/>
</dbReference>
<keyword evidence="2" id="KW-0472">Membrane</keyword>
<sequence length="560" mass="62796">MYTTSNIQVVLKIPVFSALRNTFSSVGVTYEFSRYAPGDEVWPVVADHWIIADCAFTILLILPGFMAYRLWRTDRIIRPLGGPTIMSVLRIIIESTALSAGWCIFFIAAYSAQSNLRFLVDITPSVVGALNMLVYMRTGMGWNRAQESDLAKQLVEICGTTLAEKHIEVGNTHQEPTQSNDRQEETVENVKLSTDVLITAGQVESPSLLRDKKNFLSNQYADSRTRHARGDLRRLWTRPMGRDGGNARNRAEGTRTGEKCRQVLVRGVQRAEEVALDMEVGHERERARLGWKATQSDVKTGAVWWEGSGGREAGERDSVGLLVNHLRMRERVRAEPRHPAACCRDFGKSRSRALPHPSARLLSVPAYPSFRTSVSGDAPDTDSVTFVPRFTFAILTFCLVGWREGHLFSCIYIMYCQILFRKVGWSSVFGGVFHALLVMSAARNLLVVGAIRCKWHPAGSFHLSVGIFVTRTVITRSYRTPSSHILHLTLTRAGLTTAFLRTPALFHIPRKPHPYPWYSRGVRVRLDHLLLSGAVQSASGSQDQVERVSERRVCGQPELF</sequence>
<dbReference type="EMBL" id="JARIHO010000057">
    <property type="protein sequence ID" value="KAJ7318520.1"/>
    <property type="molecule type" value="Genomic_DNA"/>
</dbReference>
<accession>A0AAD7EF68</accession>
<comment type="caution">
    <text evidence="3">The sequence shown here is derived from an EMBL/GenBank/DDBJ whole genome shotgun (WGS) entry which is preliminary data.</text>
</comment>
<keyword evidence="2" id="KW-0812">Transmembrane</keyword>
<evidence type="ECO:0000313" key="4">
    <source>
        <dbReference type="Proteomes" id="UP001218218"/>
    </source>
</evidence>
<keyword evidence="2" id="KW-1133">Transmembrane helix</keyword>
<feature type="transmembrane region" description="Helical" evidence="2">
    <location>
        <begin position="91"/>
        <end position="112"/>
    </location>
</feature>
<protein>
    <submittedName>
        <fullName evidence="3">Uncharacterized protein</fullName>
    </submittedName>
</protein>
<gene>
    <name evidence="3" type="ORF">DFH08DRAFT_819798</name>
</gene>
<reference evidence="3" key="1">
    <citation type="submission" date="2023-03" db="EMBL/GenBank/DDBJ databases">
        <title>Massive genome expansion in bonnet fungi (Mycena s.s.) driven by repeated elements and novel gene families across ecological guilds.</title>
        <authorList>
            <consortium name="Lawrence Berkeley National Laboratory"/>
            <person name="Harder C.B."/>
            <person name="Miyauchi S."/>
            <person name="Viragh M."/>
            <person name="Kuo A."/>
            <person name="Thoen E."/>
            <person name="Andreopoulos B."/>
            <person name="Lu D."/>
            <person name="Skrede I."/>
            <person name="Drula E."/>
            <person name="Henrissat B."/>
            <person name="Morin E."/>
            <person name="Kohler A."/>
            <person name="Barry K."/>
            <person name="LaButti K."/>
            <person name="Morin E."/>
            <person name="Salamov A."/>
            <person name="Lipzen A."/>
            <person name="Mereny Z."/>
            <person name="Hegedus B."/>
            <person name="Baldrian P."/>
            <person name="Stursova M."/>
            <person name="Weitz H."/>
            <person name="Taylor A."/>
            <person name="Grigoriev I.V."/>
            <person name="Nagy L.G."/>
            <person name="Martin F."/>
            <person name="Kauserud H."/>
        </authorList>
    </citation>
    <scope>NUCLEOTIDE SEQUENCE</scope>
    <source>
        <strain evidence="3">CBHHK002</strain>
    </source>
</reference>
<evidence type="ECO:0000313" key="3">
    <source>
        <dbReference type="EMBL" id="KAJ7318520.1"/>
    </source>
</evidence>
<evidence type="ECO:0000256" key="1">
    <source>
        <dbReference type="SAM" id="MobiDB-lite"/>
    </source>
</evidence>
<feature type="transmembrane region" description="Helical" evidence="2">
    <location>
        <begin position="49"/>
        <end position="71"/>
    </location>
</feature>
<dbReference type="AlphaFoldDB" id="A0AAD7EF68"/>
<proteinExistence type="predicted"/>
<evidence type="ECO:0000256" key="2">
    <source>
        <dbReference type="SAM" id="Phobius"/>
    </source>
</evidence>
<organism evidence="3 4">
    <name type="scientific">Mycena albidolilacea</name>
    <dbReference type="NCBI Taxonomy" id="1033008"/>
    <lineage>
        <taxon>Eukaryota</taxon>
        <taxon>Fungi</taxon>
        <taxon>Dikarya</taxon>
        <taxon>Basidiomycota</taxon>
        <taxon>Agaricomycotina</taxon>
        <taxon>Agaricomycetes</taxon>
        <taxon>Agaricomycetidae</taxon>
        <taxon>Agaricales</taxon>
        <taxon>Marasmiineae</taxon>
        <taxon>Mycenaceae</taxon>
        <taxon>Mycena</taxon>
    </lineage>
</organism>